<dbReference type="InterPro" id="IPR010499">
    <property type="entry name" value="AraC_E-bd"/>
</dbReference>
<dbReference type="RefSeq" id="WP_209905561.1">
    <property type="nucleotide sequence ID" value="NZ_BAAAMI010000009.1"/>
</dbReference>
<gene>
    <name evidence="3" type="ORF">JOF46_000125</name>
</gene>
<keyword evidence="1 3" id="KW-0238">DNA-binding</keyword>
<keyword evidence="4" id="KW-1185">Reference proteome</keyword>
<reference evidence="3 4" key="1">
    <citation type="submission" date="2021-03" db="EMBL/GenBank/DDBJ databases">
        <title>Sequencing the genomes of 1000 actinobacteria strains.</title>
        <authorList>
            <person name="Klenk H.-P."/>
        </authorList>
    </citation>
    <scope>NUCLEOTIDE SEQUENCE [LARGE SCALE GENOMIC DNA]</scope>
    <source>
        <strain evidence="3 4">DSM 15454</strain>
    </source>
</reference>
<evidence type="ECO:0000313" key="3">
    <source>
        <dbReference type="EMBL" id="MBP2372213.1"/>
    </source>
</evidence>
<dbReference type="InterPro" id="IPR047057">
    <property type="entry name" value="MerR_fam"/>
</dbReference>
<dbReference type="PANTHER" id="PTHR30204:SF97">
    <property type="entry name" value="MERR FAMILY REGULATORY PROTEIN"/>
    <property type="match status" value="1"/>
</dbReference>
<feature type="domain" description="HTH merR-type" evidence="2">
    <location>
        <begin position="6"/>
        <end position="76"/>
    </location>
</feature>
<sequence>MNHEKLLSIGAFAQATMLSPKALRLYGDRGLLVPVSVDRFTGYRYYDPDQRSRGRMIAMLRAASMPLEGISTLLALGSADPEGALEQLAAYESAVRNNTESTSTLLAAVRAHLKGQDMDNVTTVLEPERHLISIMLHAFVDGLDTGMKQSLEQLQAFADAEGLAVTGDPFGIFHQEITPDSDGPLEVCLPVDRLAAGAAGTNDAPVRSYRLAGGRYASIRVSGAETAFPAILAAYDQACSWVEEAGATSVGPPHEIWHVLPWADDPADMTVAWPYA</sequence>
<protein>
    <submittedName>
        <fullName evidence="3">DNA-binding transcriptional MerR regulator</fullName>
    </submittedName>
</protein>
<dbReference type="SMART" id="SM00871">
    <property type="entry name" value="AraC_E_bind"/>
    <property type="match status" value="1"/>
</dbReference>
<evidence type="ECO:0000313" key="4">
    <source>
        <dbReference type="Proteomes" id="UP000766570"/>
    </source>
</evidence>
<dbReference type="Gene3D" id="3.20.80.10">
    <property type="entry name" value="Regulatory factor, effector binding domain"/>
    <property type="match status" value="1"/>
</dbReference>
<dbReference type="SUPFAM" id="SSF46955">
    <property type="entry name" value="Putative DNA-binding domain"/>
    <property type="match status" value="1"/>
</dbReference>
<dbReference type="PROSITE" id="PS50937">
    <property type="entry name" value="HTH_MERR_2"/>
    <property type="match status" value="1"/>
</dbReference>
<dbReference type="Pfam" id="PF13411">
    <property type="entry name" value="MerR_1"/>
    <property type="match status" value="1"/>
</dbReference>
<dbReference type="InterPro" id="IPR011256">
    <property type="entry name" value="Reg_factor_effector_dom_sf"/>
</dbReference>
<accession>A0ABS4W7X6</accession>
<organism evidence="3 4">
    <name type="scientific">Paeniglutamicibacter psychrophenolicus</name>
    <dbReference type="NCBI Taxonomy" id="257454"/>
    <lineage>
        <taxon>Bacteria</taxon>
        <taxon>Bacillati</taxon>
        <taxon>Actinomycetota</taxon>
        <taxon>Actinomycetes</taxon>
        <taxon>Micrococcales</taxon>
        <taxon>Micrococcaceae</taxon>
        <taxon>Paeniglutamicibacter</taxon>
    </lineage>
</organism>
<dbReference type="InterPro" id="IPR000551">
    <property type="entry name" value="MerR-type_HTH_dom"/>
</dbReference>
<dbReference type="Proteomes" id="UP000766570">
    <property type="component" value="Unassembled WGS sequence"/>
</dbReference>
<dbReference type="Gene3D" id="1.10.1660.10">
    <property type="match status" value="1"/>
</dbReference>
<dbReference type="PANTHER" id="PTHR30204">
    <property type="entry name" value="REDOX-CYCLING DRUG-SENSING TRANSCRIPTIONAL ACTIVATOR SOXR"/>
    <property type="match status" value="1"/>
</dbReference>
<dbReference type="Pfam" id="PF06445">
    <property type="entry name" value="GyrI-like"/>
    <property type="match status" value="1"/>
</dbReference>
<name>A0ABS4W7X6_9MICC</name>
<proteinExistence type="predicted"/>
<dbReference type="GO" id="GO:0003677">
    <property type="term" value="F:DNA binding"/>
    <property type="evidence" value="ECO:0007669"/>
    <property type="project" value="UniProtKB-KW"/>
</dbReference>
<evidence type="ECO:0000256" key="1">
    <source>
        <dbReference type="ARBA" id="ARBA00023125"/>
    </source>
</evidence>
<dbReference type="InterPro" id="IPR009061">
    <property type="entry name" value="DNA-bd_dom_put_sf"/>
</dbReference>
<comment type="caution">
    <text evidence="3">The sequence shown here is derived from an EMBL/GenBank/DDBJ whole genome shotgun (WGS) entry which is preliminary data.</text>
</comment>
<dbReference type="InterPro" id="IPR029442">
    <property type="entry name" value="GyrI-like"/>
</dbReference>
<dbReference type="SUPFAM" id="SSF55136">
    <property type="entry name" value="Probable bacterial effector-binding domain"/>
    <property type="match status" value="1"/>
</dbReference>
<dbReference type="SMART" id="SM00422">
    <property type="entry name" value="HTH_MERR"/>
    <property type="match status" value="1"/>
</dbReference>
<evidence type="ECO:0000259" key="2">
    <source>
        <dbReference type="PROSITE" id="PS50937"/>
    </source>
</evidence>
<dbReference type="EMBL" id="JAGIOE010000001">
    <property type="protein sequence ID" value="MBP2372213.1"/>
    <property type="molecule type" value="Genomic_DNA"/>
</dbReference>